<proteinExistence type="predicted"/>
<dbReference type="AlphaFoldDB" id="A0A3P8APV4"/>
<evidence type="ECO:0000313" key="1">
    <source>
        <dbReference type="EMBL" id="VDP16397.1"/>
    </source>
</evidence>
<name>A0A3P8APV4_9TREM</name>
<organism evidence="1 2">
    <name type="scientific">Schistosoma margrebowiei</name>
    <dbReference type="NCBI Taxonomy" id="48269"/>
    <lineage>
        <taxon>Eukaryota</taxon>
        <taxon>Metazoa</taxon>
        <taxon>Spiralia</taxon>
        <taxon>Lophotrochozoa</taxon>
        <taxon>Platyhelminthes</taxon>
        <taxon>Trematoda</taxon>
        <taxon>Digenea</taxon>
        <taxon>Strigeidida</taxon>
        <taxon>Schistosomatoidea</taxon>
        <taxon>Schistosomatidae</taxon>
        <taxon>Schistosoma</taxon>
    </lineage>
</organism>
<gene>
    <name evidence="1" type="ORF">SMRZ_LOCUS14673</name>
</gene>
<dbReference type="Proteomes" id="UP000277204">
    <property type="component" value="Unassembled WGS sequence"/>
</dbReference>
<keyword evidence="2" id="KW-1185">Reference proteome</keyword>
<protein>
    <submittedName>
        <fullName evidence="1">Uncharacterized protein</fullName>
    </submittedName>
</protein>
<evidence type="ECO:0000313" key="2">
    <source>
        <dbReference type="Proteomes" id="UP000277204"/>
    </source>
</evidence>
<sequence>MIFTLILELNTIHFKHHRVIHSFKYYTYLKIKTWYIITFL</sequence>
<dbReference type="EMBL" id="UZAI01016809">
    <property type="protein sequence ID" value="VDP16397.1"/>
    <property type="molecule type" value="Genomic_DNA"/>
</dbReference>
<reference evidence="1 2" key="1">
    <citation type="submission" date="2018-11" db="EMBL/GenBank/DDBJ databases">
        <authorList>
            <consortium name="Pathogen Informatics"/>
        </authorList>
    </citation>
    <scope>NUCLEOTIDE SEQUENCE [LARGE SCALE GENOMIC DNA]</scope>
    <source>
        <strain evidence="1 2">Zambia</strain>
    </source>
</reference>
<accession>A0A3P8APV4</accession>